<sequence length="102" mass="11242">MITVIAEINCHPGQRAAVLQAFERLLPSVLAEPGCGGYQPLVDIEGQAPWQALAPDTIFMLEQWQDMAALNAHMQMPHMAAHKEATQDLIVDVKVRILDKAL</sequence>
<dbReference type="Gene3D" id="3.30.70.100">
    <property type="match status" value="1"/>
</dbReference>
<dbReference type="PROSITE" id="PS51725">
    <property type="entry name" value="ABM"/>
    <property type="match status" value="1"/>
</dbReference>
<comment type="caution">
    <text evidence="2">The sequence shown here is derived from an EMBL/GenBank/DDBJ whole genome shotgun (WGS) entry which is preliminary data.</text>
</comment>
<keyword evidence="2" id="KW-0503">Monooxygenase</keyword>
<dbReference type="GO" id="GO:0005829">
    <property type="term" value="C:cytosol"/>
    <property type="evidence" value="ECO:0007669"/>
    <property type="project" value="TreeGrafter"/>
</dbReference>
<name>A0A0N0XKM2_9NEIS</name>
<dbReference type="SUPFAM" id="SSF54909">
    <property type="entry name" value="Dimeric alpha+beta barrel"/>
    <property type="match status" value="1"/>
</dbReference>
<reference evidence="2 3" key="1">
    <citation type="submission" date="2015-07" db="EMBL/GenBank/DDBJ databases">
        <title>Draft genome sequence of the Amantichitinum ursilacus IGB-41, a new chitin-degrading bacterium.</title>
        <authorList>
            <person name="Kirstahler P."/>
            <person name="Guenther M."/>
            <person name="Grumaz C."/>
            <person name="Rupp S."/>
            <person name="Zibek S."/>
            <person name="Sohn K."/>
        </authorList>
    </citation>
    <scope>NUCLEOTIDE SEQUENCE [LARGE SCALE GENOMIC DNA]</scope>
    <source>
        <strain evidence="2 3">IGB-41</strain>
    </source>
</reference>
<dbReference type="STRING" id="857265.WG78_06515"/>
<proteinExistence type="predicted"/>
<dbReference type="EC" id="1.-.-.-" evidence="2"/>
<evidence type="ECO:0000313" key="2">
    <source>
        <dbReference type="EMBL" id="KPC54281.1"/>
    </source>
</evidence>
<keyword evidence="2" id="KW-0560">Oxidoreductase</keyword>
<dbReference type="PANTHER" id="PTHR33336:SF3">
    <property type="entry name" value="ABM DOMAIN-CONTAINING PROTEIN"/>
    <property type="match status" value="1"/>
</dbReference>
<keyword evidence="3" id="KW-1185">Reference proteome</keyword>
<dbReference type="RefSeq" id="WP_053936967.1">
    <property type="nucleotide sequence ID" value="NZ_LAQT01000003.1"/>
</dbReference>
<feature type="domain" description="ABM" evidence="1">
    <location>
        <begin position="2"/>
        <end position="98"/>
    </location>
</feature>
<dbReference type="Pfam" id="PF03992">
    <property type="entry name" value="ABM"/>
    <property type="match status" value="1"/>
</dbReference>
<dbReference type="OrthoDB" id="9812192at2"/>
<dbReference type="EMBL" id="LAQT01000003">
    <property type="protein sequence ID" value="KPC54281.1"/>
    <property type="molecule type" value="Genomic_DNA"/>
</dbReference>
<evidence type="ECO:0000259" key="1">
    <source>
        <dbReference type="PROSITE" id="PS51725"/>
    </source>
</evidence>
<accession>A0A0N0XKM2</accession>
<dbReference type="InterPro" id="IPR007138">
    <property type="entry name" value="ABM_dom"/>
</dbReference>
<evidence type="ECO:0000313" key="3">
    <source>
        <dbReference type="Proteomes" id="UP000037939"/>
    </source>
</evidence>
<dbReference type="PANTHER" id="PTHR33336">
    <property type="entry name" value="QUINOL MONOOXYGENASE YGIN-RELATED"/>
    <property type="match status" value="1"/>
</dbReference>
<dbReference type="GO" id="GO:0004497">
    <property type="term" value="F:monooxygenase activity"/>
    <property type="evidence" value="ECO:0007669"/>
    <property type="project" value="UniProtKB-KW"/>
</dbReference>
<gene>
    <name evidence="2" type="primary">ygiN</name>
    <name evidence="2" type="ORF">WG78_06515</name>
</gene>
<organism evidence="2 3">
    <name type="scientific">Amantichitinum ursilacus</name>
    <dbReference type="NCBI Taxonomy" id="857265"/>
    <lineage>
        <taxon>Bacteria</taxon>
        <taxon>Pseudomonadati</taxon>
        <taxon>Pseudomonadota</taxon>
        <taxon>Betaproteobacteria</taxon>
        <taxon>Neisseriales</taxon>
        <taxon>Chitinibacteraceae</taxon>
        <taxon>Amantichitinum</taxon>
    </lineage>
</organism>
<dbReference type="Proteomes" id="UP000037939">
    <property type="component" value="Unassembled WGS sequence"/>
</dbReference>
<protein>
    <submittedName>
        <fullName evidence="2">Putative quinol monooxygenase YgiN</fullName>
        <ecNumber evidence="2">1.-.-.-</ecNumber>
    </submittedName>
</protein>
<dbReference type="AlphaFoldDB" id="A0A0N0XKM2"/>
<dbReference type="InterPro" id="IPR050744">
    <property type="entry name" value="AI-2_Isomerase_LsrG"/>
</dbReference>
<dbReference type="InterPro" id="IPR011008">
    <property type="entry name" value="Dimeric_a/b-barrel"/>
</dbReference>